<dbReference type="AlphaFoldDB" id="A0A418WZ72"/>
<proteinExistence type="predicted"/>
<comment type="caution">
    <text evidence="1">The sequence shown here is derived from an EMBL/GenBank/DDBJ whole genome shotgun (WGS) entry which is preliminary data.</text>
</comment>
<evidence type="ECO:0000313" key="1">
    <source>
        <dbReference type="EMBL" id="RJG05538.1"/>
    </source>
</evidence>
<keyword evidence="2" id="KW-1185">Reference proteome</keyword>
<name>A0A418WZ72_9BURK</name>
<evidence type="ECO:0000313" key="2">
    <source>
        <dbReference type="Proteomes" id="UP000285190"/>
    </source>
</evidence>
<dbReference type="EMBL" id="QYUN01000002">
    <property type="protein sequence ID" value="RJG05538.1"/>
    <property type="molecule type" value="Genomic_DNA"/>
</dbReference>
<dbReference type="RefSeq" id="WP_119737323.1">
    <property type="nucleotide sequence ID" value="NZ_QYUN01000002.1"/>
</dbReference>
<gene>
    <name evidence="1" type="ORF">D3870_05480</name>
</gene>
<sequence>MAAIVINDLHSDRTLDRKAMSAIRGAGGAPWVFGAFAPYRPSVPANASFGQIVNVYEINNFYADQMNNQFQSINVNNTAANSNISLAANQQAANFKH</sequence>
<protein>
    <submittedName>
        <fullName evidence="1">Uncharacterized protein</fullName>
    </submittedName>
</protein>
<accession>A0A418WZ72</accession>
<reference evidence="1 2" key="1">
    <citation type="submission" date="2018-09" db="EMBL/GenBank/DDBJ databases">
        <authorList>
            <person name="Zhu H."/>
        </authorList>
    </citation>
    <scope>NUCLEOTIDE SEQUENCE [LARGE SCALE GENOMIC DNA]</scope>
    <source>
        <strain evidence="1 2">K2R10-39</strain>
    </source>
</reference>
<organism evidence="1 2">
    <name type="scientific">Noviherbaspirillum cavernae</name>
    <dbReference type="NCBI Taxonomy" id="2320862"/>
    <lineage>
        <taxon>Bacteria</taxon>
        <taxon>Pseudomonadati</taxon>
        <taxon>Pseudomonadota</taxon>
        <taxon>Betaproteobacteria</taxon>
        <taxon>Burkholderiales</taxon>
        <taxon>Oxalobacteraceae</taxon>
        <taxon>Noviherbaspirillum</taxon>
    </lineage>
</organism>
<dbReference type="Proteomes" id="UP000285190">
    <property type="component" value="Unassembled WGS sequence"/>
</dbReference>
<dbReference type="OrthoDB" id="8756551at2"/>